<dbReference type="SMART" id="SM01329">
    <property type="entry name" value="Iso_dh"/>
    <property type="match status" value="1"/>
</dbReference>
<dbReference type="Gene3D" id="3.40.718.10">
    <property type="entry name" value="Isopropylmalate Dehydrogenase"/>
    <property type="match status" value="1"/>
</dbReference>
<keyword evidence="2" id="KW-0560">Oxidoreductase</keyword>
<dbReference type="PANTHER" id="PTHR11835">
    <property type="entry name" value="DECARBOXYLATING DEHYDROGENASES-ISOCITRATE, ISOPROPYLMALATE, TARTRATE"/>
    <property type="match status" value="1"/>
</dbReference>
<protein>
    <submittedName>
        <fullName evidence="4">Isocitrate/isopropylmalate dehydrogenase</fullName>
    </submittedName>
</protein>
<evidence type="ECO:0000313" key="4">
    <source>
        <dbReference type="EMBL" id="MFK4443641.1"/>
    </source>
</evidence>
<dbReference type="PANTHER" id="PTHR11835:SF34">
    <property type="entry name" value="ISOCITRATE DEHYDROGENASE [NAD] SUBUNIT ALPHA, MITOCHONDRIAL"/>
    <property type="match status" value="1"/>
</dbReference>
<organism evidence="4 5">
    <name type="scientific">Caballeronia udeis</name>
    <dbReference type="NCBI Taxonomy" id="1232866"/>
    <lineage>
        <taxon>Bacteria</taxon>
        <taxon>Pseudomonadati</taxon>
        <taxon>Pseudomonadota</taxon>
        <taxon>Betaproteobacteria</taxon>
        <taxon>Burkholderiales</taxon>
        <taxon>Burkholderiaceae</taxon>
        <taxon>Caballeronia</taxon>
    </lineage>
</organism>
<dbReference type="SUPFAM" id="SSF53659">
    <property type="entry name" value="Isocitrate/Isopropylmalate dehydrogenase-like"/>
    <property type="match status" value="1"/>
</dbReference>
<proteinExistence type="inferred from homology"/>
<comment type="similarity">
    <text evidence="1">Belongs to the isocitrate and isopropylmalate dehydrogenases family.</text>
</comment>
<dbReference type="InterPro" id="IPR024084">
    <property type="entry name" value="IsoPropMal-DH-like_dom"/>
</dbReference>
<dbReference type="RefSeq" id="WP_404608403.1">
    <property type="nucleotide sequence ID" value="NZ_JBIYDN010000010.1"/>
</dbReference>
<accession>A0ABW8MLK5</accession>
<reference evidence="4 5" key="1">
    <citation type="submission" date="2024-11" db="EMBL/GenBank/DDBJ databases">
        <title>Using genomics to understand microbial adaptation to soil warming.</title>
        <authorList>
            <person name="Deangelis K.M. PhD."/>
        </authorList>
    </citation>
    <scope>NUCLEOTIDE SEQUENCE [LARGE SCALE GENOMIC DNA]</scope>
    <source>
        <strain evidence="4 5">GAS97</strain>
    </source>
</reference>
<dbReference type="Pfam" id="PF00180">
    <property type="entry name" value="Iso_dh"/>
    <property type="match status" value="1"/>
</dbReference>
<evidence type="ECO:0000259" key="3">
    <source>
        <dbReference type="SMART" id="SM01329"/>
    </source>
</evidence>
<name>A0ABW8MLK5_9BURK</name>
<evidence type="ECO:0000313" key="5">
    <source>
        <dbReference type="Proteomes" id="UP001620514"/>
    </source>
</evidence>
<sequence length="363" mass="38456">MKLAVLPGDDIGPEIMDATLMVLRRADSRFGLDISLDIHPVGMAVYKERGTTLPADALEAARTADGVLLGPGGMTLYPSVSEGGINIPGTIRKQLDLYANIRPARSRAGVPMAHPGLDCVIVRENTEGFYADRSLFQGYGEFMPTPDVALSVRLITAKASRRIAEVAFKLARTRRKHVTVVGKRHVLQVTDGLFMREVDKVAEEFPDVTLREIDIDAIAAELYTRPERFDVILTTNMFGDILSNQVNALAGGLGMASALNVGDTHAAANAGHGSAPDIAGQGIANPTGLILSAALLLRHLGARSGTQAYAHAASAIESAVDAAMTDTATRTGDLRGTTNTSGFARAVCDLLDRASEPAAELRT</sequence>
<keyword evidence="5" id="KW-1185">Reference proteome</keyword>
<comment type="caution">
    <text evidence="4">The sequence shown here is derived from an EMBL/GenBank/DDBJ whole genome shotgun (WGS) entry which is preliminary data.</text>
</comment>
<feature type="domain" description="Isopropylmalate dehydrogenase-like" evidence="3">
    <location>
        <begin position="2"/>
        <end position="347"/>
    </location>
</feature>
<dbReference type="Proteomes" id="UP001620514">
    <property type="component" value="Unassembled WGS sequence"/>
</dbReference>
<evidence type="ECO:0000256" key="1">
    <source>
        <dbReference type="ARBA" id="ARBA00007769"/>
    </source>
</evidence>
<gene>
    <name evidence="4" type="ORF">ABH943_003663</name>
</gene>
<dbReference type="EMBL" id="JBIYDN010000010">
    <property type="protein sequence ID" value="MFK4443641.1"/>
    <property type="molecule type" value="Genomic_DNA"/>
</dbReference>
<evidence type="ECO:0000256" key="2">
    <source>
        <dbReference type="ARBA" id="ARBA00023002"/>
    </source>
</evidence>